<proteinExistence type="predicted"/>
<dbReference type="Gramene" id="rna-AYBTSS11_LOCUS2967">
    <property type="protein sequence ID" value="CAJ1893433.1"/>
    <property type="gene ID" value="gene-AYBTSS11_LOCUS2967"/>
</dbReference>
<sequence>MTTTTQPLKASGDISEPIAPNVQSSSFNHWQLLDETGDQRWPSCCLQMHVPHDPFNFSFESHVAPANTWHCPICWGVKGSYKPHSLAPTDLRNATLSFHCTSTQELAPVTQYCLCWSSELVSCLLSLVLSLS</sequence>
<dbReference type="AlphaFoldDB" id="A0AA86VB88"/>
<gene>
    <name evidence="1" type="ORF">AYBTSS11_LOCUS2967</name>
</gene>
<reference evidence="1" key="1">
    <citation type="submission" date="2023-10" db="EMBL/GenBank/DDBJ databases">
        <authorList>
            <person name="Domelevo Entfellner J.-B."/>
        </authorList>
    </citation>
    <scope>NUCLEOTIDE SEQUENCE</scope>
</reference>
<protein>
    <submittedName>
        <fullName evidence="1">Uncharacterized protein</fullName>
    </submittedName>
</protein>
<dbReference type="Proteomes" id="UP001189624">
    <property type="component" value="Chromosome 1"/>
</dbReference>
<keyword evidence="2" id="KW-1185">Reference proteome</keyword>
<dbReference type="EMBL" id="OY731398">
    <property type="protein sequence ID" value="CAJ1893433.1"/>
    <property type="molecule type" value="Genomic_DNA"/>
</dbReference>
<evidence type="ECO:0000313" key="2">
    <source>
        <dbReference type="Proteomes" id="UP001189624"/>
    </source>
</evidence>
<name>A0AA86VB88_9FABA</name>
<evidence type="ECO:0000313" key="1">
    <source>
        <dbReference type="EMBL" id="CAJ1893433.1"/>
    </source>
</evidence>
<accession>A0AA86VB88</accession>
<organism evidence="1 2">
    <name type="scientific">Sphenostylis stenocarpa</name>
    <dbReference type="NCBI Taxonomy" id="92480"/>
    <lineage>
        <taxon>Eukaryota</taxon>
        <taxon>Viridiplantae</taxon>
        <taxon>Streptophyta</taxon>
        <taxon>Embryophyta</taxon>
        <taxon>Tracheophyta</taxon>
        <taxon>Spermatophyta</taxon>
        <taxon>Magnoliopsida</taxon>
        <taxon>eudicotyledons</taxon>
        <taxon>Gunneridae</taxon>
        <taxon>Pentapetalae</taxon>
        <taxon>rosids</taxon>
        <taxon>fabids</taxon>
        <taxon>Fabales</taxon>
        <taxon>Fabaceae</taxon>
        <taxon>Papilionoideae</taxon>
        <taxon>50 kb inversion clade</taxon>
        <taxon>NPAAA clade</taxon>
        <taxon>indigoferoid/millettioid clade</taxon>
        <taxon>Phaseoleae</taxon>
        <taxon>Sphenostylis</taxon>
    </lineage>
</organism>